<keyword evidence="1" id="KW-0812">Transmembrane</keyword>
<feature type="transmembrane region" description="Helical" evidence="1">
    <location>
        <begin position="6"/>
        <end position="35"/>
    </location>
</feature>
<accession>A0A3A9YT94</accession>
<keyword evidence="4" id="KW-1185">Reference proteome</keyword>
<proteinExistence type="predicted"/>
<evidence type="ECO:0000313" key="3">
    <source>
        <dbReference type="EMBL" id="RKN38486.1"/>
    </source>
</evidence>
<protein>
    <submittedName>
        <fullName evidence="3">DUF4190 domain-containing protein</fullName>
    </submittedName>
</protein>
<dbReference type="Proteomes" id="UP000281726">
    <property type="component" value="Unassembled WGS sequence"/>
</dbReference>
<dbReference type="OrthoDB" id="4374883at2"/>
<name>A0A3A9YT94_9ACTN</name>
<keyword evidence="1" id="KW-0472">Membrane</keyword>
<sequence length="80" mass="8212">MAVASLIFGILGLIAGCCTFGIFSLIAVGCGHLALRDIRARNLRGDGMAKAGLVMGYLLVVPMILISVQAVFGAGISAFQ</sequence>
<organism evidence="3 4">
    <name type="scientific">Micromonospora endolithica</name>
    <dbReference type="NCBI Taxonomy" id="230091"/>
    <lineage>
        <taxon>Bacteria</taxon>
        <taxon>Bacillati</taxon>
        <taxon>Actinomycetota</taxon>
        <taxon>Actinomycetes</taxon>
        <taxon>Micromonosporales</taxon>
        <taxon>Micromonosporaceae</taxon>
        <taxon>Micromonospora</taxon>
    </lineage>
</organism>
<dbReference type="Pfam" id="PF13828">
    <property type="entry name" value="DUF4190"/>
    <property type="match status" value="1"/>
</dbReference>
<evidence type="ECO:0000313" key="4">
    <source>
        <dbReference type="Proteomes" id="UP000281726"/>
    </source>
</evidence>
<dbReference type="AlphaFoldDB" id="A0A3A9YT94"/>
<dbReference type="EMBL" id="RBAK01000021">
    <property type="protein sequence ID" value="RKN38486.1"/>
    <property type="molecule type" value="Genomic_DNA"/>
</dbReference>
<feature type="domain" description="DUF4190" evidence="2">
    <location>
        <begin position="1"/>
        <end position="65"/>
    </location>
</feature>
<feature type="transmembrane region" description="Helical" evidence="1">
    <location>
        <begin position="56"/>
        <end position="79"/>
    </location>
</feature>
<keyword evidence="1" id="KW-1133">Transmembrane helix</keyword>
<gene>
    <name evidence="3" type="ORF">D7223_31015</name>
</gene>
<evidence type="ECO:0000259" key="2">
    <source>
        <dbReference type="Pfam" id="PF13828"/>
    </source>
</evidence>
<reference evidence="3 4" key="1">
    <citation type="journal article" date="2004" name="Syst. Appl. Microbiol.">
        <title>Cryptoendolithic actinomycetes from antarctic sandstone rock samples: Micromonospora endolithica sp. nov. and two isolates related to Micromonospora coerulea Jensen 1932.</title>
        <authorList>
            <person name="Hirsch P."/>
            <person name="Mevs U."/>
            <person name="Kroppenstedt R.M."/>
            <person name="Schumann P."/>
            <person name="Stackebrandt E."/>
        </authorList>
    </citation>
    <scope>NUCLEOTIDE SEQUENCE [LARGE SCALE GENOMIC DNA]</scope>
    <source>
        <strain evidence="3 4">JCM 12677</strain>
    </source>
</reference>
<comment type="caution">
    <text evidence="3">The sequence shown here is derived from an EMBL/GenBank/DDBJ whole genome shotgun (WGS) entry which is preliminary data.</text>
</comment>
<dbReference type="InterPro" id="IPR025241">
    <property type="entry name" value="DUF4190"/>
</dbReference>
<evidence type="ECO:0000256" key="1">
    <source>
        <dbReference type="SAM" id="Phobius"/>
    </source>
</evidence>